<reference evidence="2 3" key="1">
    <citation type="submission" date="2019-03" db="EMBL/GenBank/DDBJ databases">
        <title>Genomic Encyclopedia of Type Strains, Phase IV (KMG-IV): sequencing the most valuable type-strain genomes for metagenomic binning, comparative biology and taxonomic classification.</title>
        <authorList>
            <person name="Goeker M."/>
        </authorList>
    </citation>
    <scope>NUCLEOTIDE SEQUENCE [LARGE SCALE GENOMIC DNA]</scope>
    <source>
        <strain evidence="2 3">DSM 29481</strain>
    </source>
</reference>
<sequence>MNQSVRKLTISAMFLAVGIILPMAFHSFGPNAGATFLPMHLPVLLCGFLCGPAYGAFIGVLTPLLSSFLTGMPVLVPTGIAMVFELSCYGCLSGLLLKHCHLYVALILTMLAGRIVNGIVNLILLSFMGKAYTLTIFLTVSFITAIPGILLQLLLVPLLVKAITHFQQHAKDDA</sequence>
<keyword evidence="3" id="KW-1185">Reference proteome</keyword>
<dbReference type="Pfam" id="PF12822">
    <property type="entry name" value="ECF_trnsprt"/>
    <property type="match status" value="1"/>
</dbReference>
<dbReference type="RefSeq" id="WP_008688757.1">
    <property type="nucleotide sequence ID" value="NZ_AP024510.1"/>
</dbReference>
<accession>A0A4R3T7X0</accession>
<feature type="transmembrane region" description="Helical" evidence="1">
    <location>
        <begin position="102"/>
        <end position="124"/>
    </location>
</feature>
<feature type="transmembrane region" description="Helical" evidence="1">
    <location>
        <begin position="136"/>
        <end position="160"/>
    </location>
</feature>
<dbReference type="GeneID" id="73795459"/>
<keyword evidence="1" id="KW-0812">Transmembrane</keyword>
<dbReference type="EMBL" id="SMBP01000016">
    <property type="protein sequence ID" value="TCU57753.1"/>
    <property type="molecule type" value="Genomic_DNA"/>
</dbReference>
<dbReference type="Gene3D" id="1.10.1760.20">
    <property type="match status" value="1"/>
</dbReference>
<evidence type="ECO:0000313" key="3">
    <source>
        <dbReference type="Proteomes" id="UP000295773"/>
    </source>
</evidence>
<keyword evidence="1" id="KW-1133">Transmembrane helix</keyword>
<organism evidence="2 3">
    <name type="scientific">Longicatena caecimuris</name>
    <dbReference type="NCBI Taxonomy" id="1796635"/>
    <lineage>
        <taxon>Bacteria</taxon>
        <taxon>Bacillati</taxon>
        <taxon>Bacillota</taxon>
        <taxon>Erysipelotrichia</taxon>
        <taxon>Erysipelotrichales</taxon>
        <taxon>Erysipelotrichaceae</taxon>
        <taxon>Longicatena</taxon>
    </lineage>
</organism>
<keyword evidence="1" id="KW-0472">Membrane</keyword>
<comment type="caution">
    <text evidence="2">The sequence shown here is derived from an EMBL/GenBank/DDBJ whole genome shotgun (WGS) entry which is preliminary data.</text>
</comment>
<feature type="transmembrane region" description="Helical" evidence="1">
    <location>
        <begin position="12"/>
        <end position="29"/>
    </location>
</feature>
<evidence type="ECO:0000313" key="2">
    <source>
        <dbReference type="EMBL" id="TCU57753.1"/>
    </source>
</evidence>
<feature type="transmembrane region" description="Helical" evidence="1">
    <location>
        <begin position="74"/>
        <end position="96"/>
    </location>
</feature>
<feature type="transmembrane region" description="Helical" evidence="1">
    <location>
        <begin position="41"/>
        <end position="62"/>
    </location>
</feature>
<gene>
    <name evidence="2" type="ORF">EDD61_11667</name>
</gene>
<dbReference type="AlphaFoldDB" id="A0A4R3T7X0"/>
<proteinExistence type="predicted"/>
<dbReference type="GO" id="GO:0022857">
    <property type="term" value="F:transmembrane transporter activity"/>
    <property type="evidence" value="ECO:0007669"/>
    <property type="project" value="InterPro"/>
</dbReference>
<protein>
    <submittedName>
        <fullName evidence="2">Niacin transporter</fullName>
    </submittedName>
</protein>
<dbReference type="InterPro" id="IPR024529">
    <property type="entry name" value="ECF_trnsprt_substrate-spec"/>
</dbReference>
<dbReference type="Proteomes" id="UP000295773">
    <property type="component" value="Unassembled WGS sequence"/>
</dbReference>
<evidence type="ECO:0000256" key="1">
    <source>
        <dbReference type="SAM" id="Phobius"/>
    </source>
</evidence>
<name>A0A4R3T7X0_9FIRM</name>